<gene>
    <name evidence="2" type="ORF">PoB_007020300</name>
</gene>
<keyword evidence="3" id="KW-1185">Reference proteome</keyword>
<evidence type="ECO:0000313" key="2">
    <source>
        <dbReference type="EMBL" id="GFO43698.1"/>
    </source>
</evidence>
<dbReference type="Proteomes" id="UP000735302">
    <property type="component" value="Unassembled WGS sequence"/>
</dbReference>
<protein>
    <submittedName>
        <fullName evidence="2">Histone-lysine N-methyltransferase SETMAR-like protein</fullName>
    </submittedName>
</protein>
<keyword evidence="1" id="KW-0732">Signal</keyword>
<feature type="signal peptide" evidence="1">
    <location>
        <begin position="1"/>
        <end position="19"/>
    </location>
</feature>
<dbReference type="AlphaFoldDB" id="A0AAV4DHC9"/>
<proteinExistence type="predicted"/>
<evidence type="ECO:0000256" key="1">
    <source>
        <dbReference type="SAM" id="SignalP"/>
    </source>
</evidence>
<name>A0AAV4DHC9_9GAST</name>
<reference evidence="2 3" key="1">
    <citation type="journal article" date="2021" name="Elife">
        <title>Chloroplast acquisition without the gene transfer in kleptoplastic sea slugs, Plakobranchus ocellatus.</title>
        <authorList>
            <person name="Maeda T."/>
            <person name="Takahashi S."/>
            <person name="Yoshida T."/>
            <person name="Shimamura S."/>
            <person name="Takaki Y."/>
            <person name="Nagai Y."/>
            <person name="Toyoda A."/>
            <person name="Suzuki Y."/>
            <person name="Arimoto A."/>
            <person name="Ishii H."/>
            <person name="Satoh N."/>
            <person name="Nishiyama T."/>
            <person name="Hasebe M."/>
            <person name="Maruyama T."/>
            <person name="Minagawa J."/>
            <person name="Obokata J."/>
            <person name="Shigenobu S."/>
        </authorList>
    </citation>
    <scope>NUCLEOTIDE SEQUENCE [LARGE SCALE GENOMIC DNA]</scope>
</reference>
<accession>A0AAV4DHC9</accession>
<feature type="chain" id="PRO_5043719170" evidence="1">
    <location>
        <begin position="20"/>
        <end position="176"/>
    </location>
</feature>
<dbReference type="EMBL" id="BLXT01007896">
    <property type="protein sequence ID" value="GFO43698.1"/>
    <property type="molecule type" value="Genomic_DNA"/>
</dbReference>
<organism evidence="2 3">
    <name type="scientific">Plakobranchus ocellatus</name>
    <dbReference type="NCBI Taxonomy" id="259542"/>
    <lineage>
        <taxon>Eukaryota</taxon>
        <taxon>Metazoa</taxon>
        <taxon>Spiralia</taxon>
        <taxon>Lophotrochozoa</taxon>
        <taxon>Mollusca</taxon>
        <taxon>Gastropoda</taxon>
        <taxon>Heterobranchia</taxon>
        <taxon>Euthyneura</taxon>
        <taxon>Panpulmonata</taxon>
        <taxon>Sacoglossa</taxon>
        <taxon>Placobranchoidea</taxon>
        <taxon>Plakobranchidae</taxon>
        <taxon>Plakobranchus</taxon>
    </lineage>
</organism>
<sequence>MQPISAYIAAATLLATVLGVEFRKPQNFNFITGKITYNVDSNAFLLESRSSNSEYILTDLNNGRVYLHMKNGSCIYFENEDLKAFDSLPPADLQPSGGGCTGGLEVSVEAAEFEFKTFKIGSGNDCEVGYFVLNSNGSRVHTYGYDFLDDVYYADLLRVEDTLAQLQAAGCTQKFH</sequence>
<comment type="caution">
    <text evidence="2">The sequence shown here is derived from an EMBL/GenBank/DDBJ whole genome shotgun (WGS) entry which is preliminary data.</text>
</comment>
<evidence type="ECO:0000313" key="3">
    <source>
        <dbReference type="Proteomes" id="UP000735302"/>
    </source>
</evidence>